<keyword evidence="3" id="KW-1185">Reference proteome</keyword>
<evidence type="ECO:0000313" key="3">
    <source>
        <dbReference type="Proteomes" id="UP000601435"/>
    </source>
</evidence>
<feature type="non-terminal residue" evidence="2">
    <location>
        <position position="313"/>
    </location>
</feature>
<accession>A0A812Z0R5</accession>
<dbReference type="AlphaFoldDB" id="A0A812Z0R5"/>
<dbReference type="Proteomes" id="UP000601435">
    <property type="component" value="Unassembled WGS sequence"/>
</dbReference>
<feature type="compositionally biased region" description="Polar residues" evidence="1">
    <location>
        <begin position="12"/>
        <end position="24"/>
    </location>
</feature>
<gene>
    <name evidence="2" type="ORF">SNEC2469_LOCUS23853</name>
</gene>
<protein>
    <submittedName>
        <fullName evidence="2">Uncharacterized protein</fullName>
    </submittedName>
</protein>
<comment type="caution">
    <text evidence="2">The sequence shown here is derived from an EMBL/GenBank/DDBJ whole genome shotgun (WGS) entry which is preliminary data.</text>
</comment>
<evidence type="ECO:0000313" key="2">
    <source>
        <dbReference type="EMBL" id="CAE7806457.1"/>
    </source>
</evidence>
<name>A0A812Z0R5_9DINO</name>
<evidence type="ECO:0000256" key="1">
    <source>
        <dbReference type="SAM" id="MobiDB-lite"/>
    </source>
</evidence>
<proteinExistence type="predicted"/>
<dbReference type="OrthoDB" id="440487at2759"/>
<dbReference type="EMBL" id="CAJNJA010045049">
    <property type="protein sequence ID" value="CAE7806457.1"/>
    <property type="molecule type" value="Genomic_DNA"/>
</dbReference>
<feature type="non-terminal residue" evidence="2">
    <location>
        <position position="1"/>
    </location>
</feature>
<sequence length="313" mass="31240">FASLPVLRRPGSVSSGSTTPQNASHFAPRILPPSGASTPAQPSSLACPAQPDVCASCGWVYMPDAVFCRHCGQKRDMTQAEASPAYVSAASPMPEVYAGDGFTYGSGAASPFPPGVTVYASEPTPAYCSTSGTVSPLPAAYADEGAVYGWSGAATALPPRVLATKLSPSAYDTSGVARLASGQATWMEPTTVANQHVAPVSMSVPAGSSTDAPAATLSAISNGISSNGYASTRISSYAPAMPSVQVAGGASCVLPAVMHPRASTPTVPARYSIASPAAPRASVSGSSTPVVPVGSQWGTVSPLPPPPAMVLGA</sequence>
<feature type="region of interest" description="Disordered" evidence="1">
    <location>
        <begin position="1"/>
        <end position="42"/>
    </location>
</feature>
<organism evidence="2 3">
    <name type="scientific">Symbiodinium necroappetens</name>
    <dbReference type="NCBI Taxonomy" id="1628268"/>
    <lineage>
        <taxon>Eukaryota</taxon>
        <taxon>Sar</taxon>
        <taxon>Alveolata</taxon>
        <taxon>Dinophyceae</taxon>
        <taxon>Suessiales</taxon>
        <taxon>Symbiodiniaceae</taxon>
        <taxon>Symbiodinium</taxon>
    </lineage>
</organism>
<reference evidence="2" key="1">
    <citation type="submission" date="2021-02" db="EMBL/GenBank/DDBJ databases">
        <authorList>
            <person name="Dougan E. K."/>
            <person name="Rhodes N."/>
            <person name="Thang M."/>
            <person name="Chan C."/>
        </authorList>
    </citation>
    <scope>NUCLEOTIDE SEQUENCE</scope>
</reference>